<sequence>MNSQPPPPPNRPNPPSFGWYTNPRELTNGEIDTIKRRLKVSEIGDADGPSFLALVAVAFARREDPARYSWECAADIPISELPVPEAAPDEKELAGFEERAAEAAILGTDQPADPA</sequence>
<protein>
    <submittedName>
        <fullName evidence="2">Uncharacterized protein</fullName>
    </submittedName>
</protein>
<keyword evidence="3" id="KW-1185">Reference proteome</keyword>
<dbReference type="RefSeq" id="WP_344289482.1">
    <property type="nucleotide sequence ID" value="NZ_BAAAPF010000042.1"/>
</dbReference>
<dbReference type="Proteomes" id="UP001500443">
    <property type="component" value="Unassembled WGS sequence"/>
</dbReference>
<organism evidence="2 3">
    <name type="scientific">Streptomyces synnematoformans</name>
    <dbReference type="NCBI Taxonomy" id="415721"/>
    <lineage>
        <taxon>Bacteria</taxon>
        <taxon>Bacillati</taxon>
        <taxon>Actinomycetota</taxon>
        <taxon>Actinomycetes</taxon>
        <taxon>Kitasatosporales</taxon>
        <taxon>Streptomycetaceae</taxon>
        <taxon>Streptomyces</taxon>
    </lineage>
</organism>
<evidence type="ECO:0000313" key="2">
    <source>
        <dbReference type="EMBL" id="GAA2118614.1"/>
    </source>
</evidence>
<name>A0ABN2XYY7_9ACTN</name>
<comment type="caution">
    <text evidence="2">The sequence shown here is derived from an EMBL/GenBank/DDBJ whole genome shotgun (WGS) entry which is preliminary data.</text>
</comment>
<evidence type="ECO:0000256" key="1">
    <source>
        <dbReference type="SAM" id="MobiDB-lite"/>
    </source>
</evidence>
<feature type="compositionally biased region" description="Pro residues" evidence="1">
    <location>
        <begin position="1"/>
        <end position="15"/>
    </location>
</feature>
<proteinExistence type="predicted"/>
<feature type="region of interest" description="Disordered" evidence="1">
    <location>
        <begin position="1"/>
        <end position="24"/>
    </location>
</feature>
<accession>A0ABN2XYY7</accession>
<reference evidence="2 3" key="1">
    <citation type="journal article" date="2019" name="Int. J. Syst. Evol. Microbiol.">
        <title>The Global Catalogue of Microorganisms (GCM) 10K type strain sequencing project: providing services to taxonomists for standard genome sequencing and annotation.</title>
        <authorList>
            <consortium name="The Broad Institute Genomics Platform"/>
            <consortium name="The Broad Institute Genome Sequencing Center for Infectious Disease"/>
            <person name="Wu L."/>
            <person name="Ma J."/>
        </authorList>
    </citation>
    <scope>NUCLEOTIDE SEQUENCE [LARGE SCALE GENOMIC DNA]</scope>
    <source>
        <strain evidence="2 3">JCM 15481</strain>
    </source>
</reference>
<evidence type="ECO:0000313" key="3">
    <source>
        <dbReference type="Proteomes" id="UP001500443"/>
    </source>
</evidence>
<dbReference type="EMBL" id="BAAAPF010000042">
    <property type="protein sequence ID" value="GAA2118614.1"/>
    <property type="molecule type" value="Genomic_DNA"/>
</dbReference>
<gene>
    <name evidence="2" type="ORF">GCM10009802_20340</name>
</gene>